<evidence type="ECO:0000256" key="9">
    <source>
        <dbReference type="SAM" id="SignalP"/>
    </source>
</evidence>
<dbReference type="SUPFAM" id="SSF56112">
    <property type="entry name" value="Protein kinase-like (PK-like)"/>
    <property type="match status" value="1"/>
</dbReference>
<protein>
    <submittedName>
        <fullName evidence="11">Receptor-like serine/threonine-protein kinase ALE2</fullName>
    </submittedName>
</protein>
<dbReference type="GO" id="GO:0005524">
    <property type="term" value="F:ATP binding"/>
    <property type="evidence" value="ECO:0007669"/>
    <property type="project" value="UniProtKB-UniRule"/>
</dbReference>
<keyword evidence="4 11" id="KW-0418">Kinase</keyword>
<keyword evidence="1" id="KW-0723">Serine/threonine-protein kinase</keyword>
<dbReference type="PROSITE" id="PS50011">
    <property type="entry name" value="PROTEIN_KINASE_DOM"/>
    <property type="match status" value="1"/>
</dbReference>
<evidence type="ECO:0000256" key="7">
    <source>
        <dbReference type="SAM" id="MobiDB-lite"/>
    </source>
</evidence>
<organism evidence="11 12">
    <name type="scientific">Morella rubra</name>
    <name type="common">Chinese bayberry</name>
    <dbReference type="NCBI Taxonomy" id="262757"/>
    <lineage>
        <taxon>Eukaryota</taxon>
        <taxon>Viridiplantae</taxon>
        <taxon>Streptophyta</taxon>
        <taxon>Embryophyta</taxon>
        <taxon>Tracheophyta</taxon>
        <taxon>Spermatophyta</taxon>
        <taxon>Magnoliopsida</taxon>
        <taxon>eudicotyledons</taxon>
        <taxon>Gunneridae</taxon>
        <taxon>Pentapetalae</taxon>
        <taxon>rosids</taxon>
        <taxon>fabids</taxon>
        <taxon>Fagales</taxon>
        <taxon>Myricaceae</taxon>
        <taxon>Morella</taxon>
    </lineage>
</organism>
<dbReference type="AlphaFoldDB" id="A0A6A1W2T0"/>
<name>A0A6A1W2T0_9ROSI</name>
<feature type="region of interest" description="Disordered" evidence="7">
    <location>
        <begin position="88"/>
        <end position="127"/>
    </location>
</feature>
<evidence type="ECO:0000256" key="3">
    <source>
        <dbReference type="ARBA" id="ARBA00022741"/>
    </source>
</evidence>
<dbReference type="PANTHER" id="PTHR47989">
    <property type="entry name" value="OS01G0750732 PROTEIN"/>
    <property type="match status" value="1"/>
</dbReference>
<dbReference type="InterPro" id="IPR001245">
    <property type="entry name" value="Ser-Thr/Tyr_kinase_cat_dom"/>
</dbReference>
<dbReference type="PROSITE" id="PS00107">
    <property type="entry name" value="PROTEIN_KINASE_ATP"/>
    <property type="match status" value="1"/>
</dbReference>
<feature type="compositionally biased region" description="Low complexity" evidence="7">
    <location>
        <begin position="34"/>
        <end position="47"/>
    </location>
</feature>
<evidence type="ECO:0000256" key="8">
    <source>
        <dbReference type="SAM" id="Phobius"/>
    </source>
</evidence>
<evidence type="ECO:0000313" key="11">
    <source>
        <dbReference type="EMBL" id="KAB1218427.1"/>
    </source>
</evidence>
<feature type="region of interest" description="Disordered" evidence="7">
    <location>
        <begin position="27"/>
        <end position="52"/>
    </location>
</feature>
<keyword evidence="9" id="KW-0732">Signal</keyword>
<dbReference type="InterPro" id="IPR017441">
    <property type="entry name" value="Protein_kinase_ATP_BS"/>
</dbReference>
<dbReference type="PANTHER" id="PTHR47989:SF45">
    <property type="entry name" value="OS01G0709500 PROTEIN"/>
    <property type="match status" value="1"/>
</dbReference>
<dbReference type="OrthoDB" id="1901798at2759"/>
<dbReference type="InterPro" id="IPR057597">
    <property type="entry name" value="ALE2_N"/>
</dbReference>
<evidence type="ECO:0000256" key="1">
    <source>
        <dbReference type="ARBA" id="ARBA00022527"/>
    </source>
</evidence>
<dbReference type="Gene3D" id="1.10.510.10">
    <property type="entry name" value="Transferase(Phosphotransferase) domain 1"/>
    <property type="match status" value="1"/>
</dbReference>
<dbReference type="Gene3D" id="3.30.200.20">
    <property type="entry name" value="Phosphorylase Kinase, domain 1"/>
    <property type="match status" value="1"/>
</dbReference>
<feature type="binding site" evidence="6">
    <location>
        <position position="462"/>
    </location>
    <ligand>
        <name>ATP</name>
        <dbReference type="ChEBI" id="CHEBI:30616"/>
    </ligand>
</feature>
<feature type="domain" description="Protein kinase" evidence="10">
    <location>
        <begin position="434"/>
        <end position="710"/>
    </location>
</feature>
<keyword evidence="5 6" id="KW-0067">ATP-binding</keyword>
<keyword evidence="11" id="KW-0675">Receptor</keyword>
<dbReference type="InterPro" id="IPR011009">
    <property type="entry name" value="Kinase-like_dom_sf"/>
</dbReference>
<dbReference type="FunFam" id="3.30.200.20:FF:000146">
    <property type="entry name" value="receptor-like serine/threonine-protein kinase ALE2"/>
    <property type="match status" value="1"/>
</dbReference>
<feature type="compositionally biased region" description="Polar residues" evidence="7">
    <location>
        <begin position="787"/>
        <end position="798"/>
    </location>
</feature>
<feature type="transmembrane region" description="Helical" evidence="8">
    <location>
        <begin position="341"/>
        <end position="364"/>
    </location>
</feature>
<keyword evidence="8" id="KW-0472">Membrane</keyword>
<feature type="chain" id="PRO_5025654442" evidence="9">
    <location>
        <begin position="19"/>
        <end position="804"/>
    </location>
</feature>
<sequence>MGMQLILLLTEICLGLSAMQFDGSAATRQHDPIRPSSIALPPSISSSGGPEKKWVLGPASSPSISFHKHYHSAKKLNYSAPEPSHLIHPPTYSQQGPLMSPFQSPYPSSVSKGLPAPAPSPSPKMPSSHFNMPILPPKISPLGSSASKMKTPPPLPLLTLPPPPPNGDCTTLTCTEPLTYTPPGEPCGCVWPIQVELHLGIPIYTFFPLVAKLSEEIAESVSLNHSQVRIMGADAAREQLEKTSVLINLVPRGLKFNDAAVFLIFEKFWRKQVSIRASMFGGYEVIYVRYPGLPPSPPLAPSGISATDDGPYVGHDNDGRIIKPLGVDVPRRKNHGLGGSMISVIVLSCFTAFIICVGLAWLLLLKSSSCVRHPEQIPHALILSPLKPSGVARSMRFGSMHGSASMSFSSGTLTYVGTAKNFTLNEIERITSEFDPSRILGEGGFGIVYSGILDDGKKVAVKILKRDDQHGGREFMAEIEMLSRLHHRHLVRLIGICIKDHTRCLVYELVPNGSVESHLHGVDKETDPLDWDARMKIALGAARGLAYLHEDSNPRVIHRDFKSSNILLEFDFTPKVSDFGLARTAMDEGNKHISTHVMGTFGYLAPEYAMTGHLLVKSDVYSYGVVLLELLTGRKPVDLSQPSGQENLVAWARPLLTSEEGLETIIDPAIKSNISFNSVAKVAAIVSMCVQPEVSHRPFMGEVVQALKLVCNEFDETHDLGSKSCSQDDLLTGLDAGKRALSASDMLSSSGGLEGQVSGSFRRHSTSGPLREESKRQFWQRLRSLPRGSTSEHGSSFKSWPESR</sequence>
<accession>A0A6A1W2T0</accession>
<keyword evidence="12" id="KW-1185">Reference proteome</keyword>
<dbReference type="Pfam" id="PF23180">
    <property type="entry name" value="ALE2_N"/>
    <property type="match status" value="1"/>
</dbReference>
<evidence type="ECO:0000256" key="2">
    <source>
        <dbReference type="ARBA" id="ARBA00022679"/>
    </source>
</evidence>
<feature type="signal peptide" evidence="9">
    <location>
        <begin position="1"/>
        <end position="18"/>
    </location>
</feature>
<dbReference type="Pfam" id="PF07714">
    <property type="entry name" value="PK_Tyr_Ser-Thr"/>
    <property type="match status" value="1"/>
</dbReference>
<keyword evidence="3 6" id="KW-0547">Nucleotide-binding</keyword>
<evidence type="ECO:0000313" key="12">
    <source>
        <dbReference type="Proteomes" id="UP000516437"/>
    </source>
</evidence>
<evidence type="ECO:0000259" key="10">
    <source>
        <dbReference type="PROSITE" id="PS50011"/>
    </source>
</evidence>
<keyword evidence="8" id="KW-0812">Transmembrane</keyword>
<evidence type="ECO:0000256" key="6">
    <source>
        <dbReference type="PROSITE-ProRule" id="PRU10141"/>
    </source>
</evidence>
<dbReference type="InterPro" id="IPR008271">
    <property type="entry name" value="Ser/Thr_kinase_AS"/>
</dbReference>
<proteinExistence type="predicted"/>
<dbReference type="GO" id="GO:0004674">
    <property type="term" value="F:protein serine/threonine kinase activity"/>
    <property type="evidence" value="ECO:0007669"/>
    <property type="project" value="UniProtKB-KW"/>
</dbReference>
<dbReference type="Proteomes" id="UP000516437">
    <property type="component" value="Chromosome 3"/>
</dbReference>
<feature type="compositionally biased region" description="Polar residues" evidence="7">
    <location>
        <begin position="91"/>
        <end position="111"/>
    </location>
</feature>
<evidence type="ECO:0000256" key="5">
    <source>
        <dbReference type="ARBA" id="ARBA00022840"/>
    </source>
</evidence>
<dbReference type="FunFam" id="1.10.510.10:FF:000051">
    <property type="entry name" value="Receptor-like serine/threonine-protein kinase ALE2"/>
    <property type="match status" value="1"/>
</dbReference>
<keyword evidence="2" id="KW-0808">Transferase</keyword>
<dbReference type="CDD" id="cd14066">
    <property type="entry name" value="STKc_IRAK"/>
    <property type="match status" value="1"/>
</dbReference>
<dbReference type="InterPro" id="IPR000719">
    <property type="entry name" value="Prot_kinase_dom"/>
</dbReference>
<dbReference type="PROSITE" id="PS00108">
    <property type="entry name" value="PROTEIN_KINASE_ST"/>
    <property type="match status" value="1"/>
</dbReference>
<comment type="caution">
    <text evidence="11">The sequence shown here is derived from an EMBL/GenBank/DDBJ whole genome shotgun (WGS) entry which is preliminary data.</text>
</comment>
<evidence type="ECO:0000256" key="4">
    <source>
        <dbReference type="ARBA" id="ARBA00022777"/>
    </source>
</evidence>
<keyword evidence="8" id="KW-1133">Transmembrane helix</keyword>
<reference evidence="11 12" key="1">
    <citation type="journal article" date="2019" name="Plant Biotechnol. J.">
        <title>The red bayberry genome and genetic basis of sex determination.</title>
        <authorList>
            <person name="Jia H.M."/>
            <person name="Jia H.J."/>
            <person name="Cai Q.L."/>
            <person name="Wang Y."/>
            <person name="Zhao H.B."/>
            <person name="Yang W.F."/>
            <person name="Wang G.Y."/>
            <person name="Li Y.H."/>
            <person name="Zhan D.L."/>
            <person name="Shen Y.T."/>
            <person name="Niu Q.F."/>
            <person name="Chang L."/>
            <person name="Qiu J."/>
            <person name="Zhao L."/>
            <person name="Xie H.B."/>
            <person name="Fu W.Y."/>
            <person name="Jin J."/>
            <person name="Li X.W."/>
            <person name="Jiao Y."/>
            <person name="Zhou C.C."/>
            <person name="Tu T."/>
            <person name="Chai C.Y."/>
            <person name="Gao J.L."/>
            <person name="Fan L.J."/>
            <person name="van de Weg E."/>
            <person name="Wang J.Y."/>
            <person name="Gao Z.S."/>
        </authorList>
    </citation>
    <scope>NUCLEOTIDE SEQUENCE [LARGE SCALE GENOMIC DNA]</scope>
    <source>
        <tissue evidence="11">Leaves</tissue>
    </source>
</reference>
<feature type="region of interest" description="Disordered" evidence="7">
    <location>
        <begin position="747"/>
        <end position="804"/>
    </location>
</feature>
<dbReference type="EMBL" id="RXIC02000021">
    <property type="protein sequence ID" value="KAB1218427.1"/>
    <property type="molecule type" value="Genomic_DNA"/>
</dbReference>
<gene>
    <name evidence="11" type="ORF">CJ030_MR3G026307</name>
</gene>